<dbReference type="PANTHER" id="PTHR40278">
    <property type="entry name" value="DNA UTILIZATION PROTEIN HOFN"/>
    <property type="match status" value="1"/>
</dbReference>
<proteinExistence type="predicted"/>
<protein>
    <recommendedName>
        <fullName evidence="5">Fimbrial assembly protein</fullName>
    </recommendedName>
</protein>
<accession>A0ABX0A296</accession>
<evidence type="ECO:0000256" key="2">
    <source>
        <dbReference type="SAM" id="Phobius"/>
    </source>
</evidence>
<comment type="caution">
    <text evidence="3">The sequence shown here is derived from an EMBL/GenBank/DDBJ whole genome shotgun (WGS) entry which is preliminary data.</text>
</comment>
<feature type="coiled-coil region" evidence="1">
    <location>
        <begin position="47"/>
        <end position="74"/>
    </location>
</feature>
<gene>
    <name evidence="3" type="ORF">GW534_04015</name>
</gene>
<keyword evidence="2" id="KW-0812">Transmembrane</keyword>
<dbReference type="InterPro" id="IPR052534">
    <property type="entry name" value="Extracell_DNA_Util/SecSys_Comp"/>
</dbReference>
<dbReference type="Pfam" id="PF05137">
    <property type="entry name" value="PilN"/>
    <property type="match status" value="1"/>
</dbReference>
<sequence>MIPDINLLPSKERDSDKTSFILLIVLIIWAILLGVIILQYFLAKNANDTIQSRVESLQMQKGALEAQLQNQQSQRVVVSLAESVEFAEKLTAPTSKIIKELNELLPDYSFLTDYNFNAGQVSIQTEFDSLNQVAEYVTSLNQSEIFSDVKVDNISTFRIEEGTEEEVTDAVFEEMPRYDVSFSLEINMTALLPDTGGEDDNE</sequence>
<reference evidence="3 4" key="1">
    <citation type="submission" date="2020-01" db="EMBL/GenBank/DDBJ databases">
        <title>A novel Bacillus sp. from Pasinler.</title>
        <authorList>
            <person name="Adiguzel A."/>
            <person name="Ay H."/>
            <person name="Baltaci M.O."/>
        </authorList>
    </citation>
    <scope>NUCLEOTIDE SEQUENCE [LARGE SCALE GENOMIC DNA]</scope>
    <source>
        <strain evidence="3 4">P1</strain>
    </source>
</reference>
<dbReference type="RefSeq" id="WP_161919774.1">
    <property type="nucleotide sequence ID" value="NZ_JAACYS010000011.1"/>
</dbReference>
<name>A0ABX0A296_9BACI</name>
<dbReference type="Proteomes" id="UP000743899">
    <property type="component" value="Unassembled WGS sequence"/>
</dbReference>
<dbReference type="PANTHER" id="PTHR40278:SF1">
    <property type="entry name" value="DNA UTILIZATION PROTEIN HOFN"/>
    <property type="match status" value="1"/>
</dbReference>
<organism evidence="3 4">
    <name type="scientific">Pallidibacillus pasinlerensis</name>
    <dbReference type="NCBI Taxonomy" id="2703818"/>
    <lineage>
        <taxon>Bacteria</taxon>
        <taxon>Bacillati</taxon>
        <taxon>Bacillota</taxon>
        <taxon>Bacilli</taxon>
        <taxon>Bacillales</taxon>
        <taxon>Bacillaceae</taxon>
        <taxon>Pallidibacillus</taxon>
    </lineage>
</organism>
<evidence type="ECO:0000256" key="1">
    <source>
        <dbReference type="SAM" id="Coils"/>
    </source>
</evidence>
<evidence type="ECO:0008006" key="5">
    <source>
        <dbReference type="Google" id="ProtNLM"/>
    </source>
</evidence>
<dbReference type="EMBL" id="JAACYS010000011">
    <property type="protein sequence ID" value="NCU16937.1"/>
    <property type="molecule type" value="Genomic_DNA"/>
</dbReference>
<keyword evidence="1" id="KW-0175">Coiled coil</keyword>
<dbReference type="InterPro" id="IPR007813">
    <property type="entry name" value="PilN"/>
</dbReference>
<keyword evidence="2" id="KW-0472">Membrane</keyword>
<keyword evidence="4" id="KW-1185">Reference proteome</keyword>
<evidence type="ECO:0000313" key="4">
    <source>
        <dbReference type="Proteomes" id="UP000743899"/>
    </source>
</evidence>
<evidence type="ECO:0000313" key="3">
    <source>
        <dbReference type="EMBL" id="NCU16937.1"/>
    </source>
</evidence>
<feature type="transmembrane region" description="Helical" evidence="2">
    <location>
        <begin position="20"/>
        <end position="43"/>
    </location>
</feature>
<keyword evidence="2" id="KW-1133">Transmembrane helix</keyword>